<proteinExistence type="predicted"/>
<reference evidence="2" key="1">
    <citation type="journal article" date="2007" name="PLoS ONE">
        <title>The first genome sequence of an elite grapevine cultivar (Pinot noir Vitis vinifera L.): coping with a highly heterozygous genome.</title>
        <authorList>
            <person name="Velasco R."/>
            <person name="Zharkikh A."/>
            <person name="Troggio M."/>
            <person name="Cartwright D.A."/>
            <person name="Cestaro A."/>
            <person name="Pruss D."/>
            <person name="Pindo M."/>
            <person name="FitzGerald L.M."/>
            <person name="Vezzulli S."/>
            <person name="Reid J."/>
            <person name="Malacarne G."/>
            <person name="Iliev D."/>
            <person name="Coppola G."/>
            <person name="Wardell B."/>
            <person name="Micheletti D."/>
            <person name="Macalma T."/>
            <person name="Facci M."/>
            <person name="Mitchell J.T."/>
            <person name="Perazzolli M."/>
            <person name="Eldredge G."/>
            <person name="Gatto P."/>
            <person name="Oyzerski R."/>
            <person name="Moretto M."/>
            <person name="Gutin N."/>
            <person name="Stefanini M."/>
            <person name="Chen Y."/>
            <person name="Segala C."/>
            <person name="Davenport C."/>
            <person name="Dematte L."/>
            <person name="Mraz A."/>
            <person name="Battilana J."/>
            <person name="Stormo K."/>
            <person name="Costa F."/>
            <person name="Tao Q."/>
            <person name="Si-Ammour A."/>
            <person name="Harkins T."/>
            <person name="Lackey A."/>
            <person name="Perbost C."/>
            <person name="Taillon B."/>
            <person name="Stella A."/>
            <person name="Solovyev V."/>
            <person name="Fawcett J.A."/>
            <person name="Sterck L."/>
            <person name="Vandepoele K."/>
            <person name="Grando S.M."/>
            <person name="Toppo S."/>
            <person name="Moser C."/>
            <person name="Lanchbury J."/>
            <person name="Bogden R."/>
            <person name="Skolnick M."/>
            <person name="Sgaramella V."/>
            <person name="Bhatnagar S.K."/>
            <person name="Fontana P."/>
            <person name="Gutin A."/>
            <person name="Van de Peer Y."/>
            <person name="Salamini F."/>
            <person name="Viola R."/>
        </authorList>
    </citation>
    <scope>NUCLEOTIDE SEQUENCE</scope>
</reference>
<organism evidence="2">
    <name type="scientific">Vitis vinifera</name>
    <name type="common">Grape</name>
    <dbReference type="NCBI Taxonomy" id="29760"/>
    <lineage>
        <taxon>Eukaryota</taxon>
        <taxon>Viridiplantae</taxon>
        <taxon>Streptophyta</taxon>
        <taxon>Embryophyta</taxon>
        <taxon>Tracheophyta</taxon>
        <taxon>Spermatophyta</taxon>
        <taxon>Magnoliopsida</taxon>
        <taxon>eudicotyledons</taxon>
        <taxon>Gunneridae</taxon>
        <taxon>Pentapetalae</taxon>
        <taxon>rosids</taxon>
        <taxon>Vitales</taxon>
        <taxon>Vitaceae</taxon>
        <taxon>Viteae</taxon>
        <taxon>Vitis</taxon>
    </lineage>
</organism>
<keyword evidence="1" id="KW-1133">Transmembrane helix</keyword>
<gene>
    <name evidence="2" type="ORF">VITISV_043953</name>
</gene>
<protein>
    <submittedName>
        <fullName evidence="2">Uncharacterized protein</fullName>
    </submittedName>
</protein>
<keyword evidence="1" id="KW-0472">Membrane</keyword>
<evidence type="ECO:0000256" key="1">
    <source>
        <dbReference type="SAM" id="Phobius"/>
    </source>
</evidence>
<dbReference type="ExpressionAtlas" id="A5BN11">
    <property type="expression patterns" value="baseline"/>
</dbReference>
<dbReference type="EMBL" id="AM465189">
    <property type="protein sequence ID" value="CAN77079.1"/>
    <property type="molecule type" value="Genomic_DNA"/>
</dbReference>
<evidence type="ECO:0000313" key="2">
    <source>
        <dbReference type="EMBL" id="CAN77079.1"/>
    </source>
</evidence>
<keyword evidence="1" id="KW-0812">Transmembrane</keyword>
<feature type="transmembrane region" description="Helical" evidence="1">
    <location>
        <begin position="105"/>
        <end position="125"/>
    </location>
</feature>
<name>A5BN11_VITVI</name>
<accession>A5BN11</accession>
<feature type="transmembrane region" description="Helical" evidence="1">
    <location>
        <begin position="62"/>
        <end position="84"/>
    </location>
</feature>
<sequence length="274" mass="31470">MQELWKANPGLNCVLLQRFDMVKRVMSDWCSSVMKLKGGSVGSMTPFWVCGYLMRIGANDGIQLPAILFSSLVSLVVLVTQAGLHFLQESKLVMHLTIYRENASCFHIVGFVSKLTLGFLFQAWYKWVIVRSPIVHINPESRGIMGLREQMIKCNPRECWAEFNNVSSISGNPVEDSSLWIPMQCRESQNWSEHVELKGLEHGMSSLEWGYETFSPFTEPDFQAFLRVQYQRKPWGMTHLTELDSRIQAWKLEGFFTHGILEMHSSVESEIKEP</sequence>
<dbReference type="AlphaFoldDB" id="A5BN11"/>